<reference evidence="4" key="1">
    <citation type="submission" date="2011-02" db="EMBL/GenBank/DDBJ databases">
        <title>The Genome Sequence of Capsaspora owczarzaki ATCC 30864.</title>
        <authorList>
            <person name="Russ C."/>
            <person name="Cuomo C."/>
            <person name="Burger G."/>
            <person name="Gray M.W."/>
            <person name="Holland P.W.H."/>
            <person name="King N."/>
            <person name="Lang F.B.F."/>
            <person name="Roger A.J."/>
            <person name="Ruiz-Trillo I."/>
            <person name="Young S.K."/>
            <person name="Zeng Q."/>
            <person name="Gargeya S."/>
            <person name="Alvarado L."/>
            <person name="Berlin A."/>
            <person name="Chapman S.B."/>
            <person name="Chen Z."/>
            <person name="Freedman E."/>
            <person name="Gellesch M."/>
            <person name="Goldberg J."/>
            <person name="Griggs A."/>
            <person name="Gujja S."/>
            <person name="Heilman E."/>
            <person name="Heiman D."/>
            <person name="Howarth C."/>
            <person name="Mehta T."/>
            <person name="Neiman D."/>
            <person name="Pearson M."/>
            <person name="Roberts A."/>
            <person name="Saif S."/>
            <person name="Shea T."/>
            <person name="Shenoy N."/>
            <person name="Sisk P."/>
            <person name="Stolte C."/>
            <person name="Sykes S."/>
            <person name="White J."/>
            <person name="Yandava C."/>
            <person name="Haas B."/>
            <person name="Nusbaum C."/>
            <person name="Birren B."/>
        </authorList>
    </citation>
    <scope>NUCLEOTIDE SEQUENCE</scope>
    <source>
        <strain evidence="4">ATCC 30864</strain>
    </source>
</reference>
<organism evidence="3 4">
    <name type="scientific">Capsaspora owczarzaki (strain ATCC 30864)</name>
    <dbReference type="NCBI Taxonomy" id="595528"/>
    <lineage>
        <taxon>Eukaryota</taxon>
        <taxon>Filasterea</taxon>
        <taxon>Capsaspora</taxon>
    </lineage>
</organism>
<dbReference type="GO" id="GO:0045747">
    <property type="term" value="P:positive regulation of Notch signaling pathway"/>
    <property type="evidence" value="ECO:0007669"/>
    <property type="project" value="TreeGrafter"/>
</dbReference>
<feature type="compositionally biased region" description="Low complexity" evidence="1">
    <location>
        <begin position="368"/>
        <end position="377"/>
    </location>
</feature>
<feature type="compositionally biased region" description="Low complexity" evidence="1">
    <location>
        <begin position="135"/>
        <end position="148"/>
    </location>
</feature>
<feature type="domain" description="Nucleolus and neural progenitor protein-like N-terminal" evidence="2">
    <location>
        <begin position="48"/>
        <end position="232"/>
    </location>
</feature>
<accession>A0A0D2WYT7</accession>
<dbReference type="InterPro" id="IPR027951">
    <property type="entry name" value="Nepro_N"/>
</dbReference>
<dbReference type="InParanoid" id="A0A0D2WYT7"/>
<dbReference type="PANTHER" id="PTHR34761:SF1">
    <property type="entry name" value="NUCLEOLUS AND NEURAL PROGENITOR PROTEIN"/>
    <property type="match status" value="1"/>
</dbReference>
<feature type="compositionally biased region" description="Low complexity" evidence="1">
    <location>
        <begin position="389"/>
        <end position="398"/>
    </location>
</feature>
<dbReference type="PANTHER" id="PTHR34761">
    <property type="entry name" value="NUCLEOLUS AND NEURAL PROGENITOR PROTEIN"/>
    <property type="match status" value="1"/>
</dbReference>
<dbReference type="GO" id="GO:0005634">
    <property type="term" value="C:nucleus"/>
    <property type="evidence" value="ECO:0007669"/>
    <property type="project" value="TreeGrafter"/>
</dbReference>
<evidence type="ECO:0000259" key="2">
    <source>
        <dbReference type="Pfam" id="PF14780"/>
    </source>
</evidence>
<dbReference type="Proteomes" id="UP000008743">
    <property type="component" value="Unassembled WGS sequence"/>
</dbReference>
<gene>
    <name evidence="3" type="ORF">CAOG_008229</name>
</gene>
<evidence type="ECO:0000313" key="4">
    <source>
        <dbReference type="Proteomes" id="UP000008743"/>
    </source>
</evidence>
<evidence type="ECO:0000313" key="3">
    <source>
        <dbReference type="EMBL" id="KJE98233.1"/>
    </source>
</evidence>
<dbReference type="Pfam" id="PF14780">
    <property type="entry name" value="NEPRO_N"/>
    <property type="match status" value="1"/>
</dbReference>
<dbReference type="RefSeq" id="XP_004342484.1">
    <property type="nucleotide sequence ID" value="XM_004342435.2"/>
</dbReference>
<protein>
    <recommendedName>
        <fullName evidence="2">Nucleolus and neural progenitor protein-like N-terminal domain-containing protein</fullName>
    </recommendedName>
</protein>
<feature type="region of interest" description="Disordered" evidence="1">
    <location>
        <begin position="335"/>
        <end position="377"/>
    </location>
</feature>
<dbReference type="STRING" id="595528.A0A0D2WYT7"/>
<feature type="region of interest" description="Disordered" evidence="1">
    <location>
        <begin position="129"/>
        <end position="150"/>
    </location>
</feature>
<evidence type="ECO:0000256" key="1">
    <source>
        <dbReference type="SAM" id="MobiDB-lite"/>
    </source>
</evidence>
<feature type="region of interest" description="Disordered" evidence="1">
    <location>
        <begin position="389"/>
        <end position="448"/>
    </location>
</feature>
<name>A0A0D2WYT7_CAPO3</name>
<proteinExistence type="predicted"/>
<sequence length="448" mass="47229">MDLPPFAEVVNQRNLALPNGVQPTFTLAQDTPAHAAILSSSDCVARAREVLRALSFASSHTAKTEMFTEVDLLARIVYKNKNQQQSSKQLQLVIHVLRLARRIKSLAIRGVIKEIGALFSVPPPVTASSSKPVDAASANNKSSAQQTSTANKKIQLPSTASIDFALVRIAAVAMLARQAHLTSVRCSAVLVDSIRHARFIPIMLSLLASVSRIDVYLRQLESDLVSVYQVLFTWKSLTMTVEWTARQAQPPLSATRSAGKRPATATAAAIIEEIAAFPLGTRRKIVATLHTLLSTAACPSSLTQWLDEHLGASASLHGLSEARMPLDDNSLAAFGGSAAASSDDPFGMGVQDSDDSDSEQNSTPLQPSASASSTSTKGSAEAAAAAVSKTSRAVTPAPGGAGPAAFSKRAGESSSTATTKRPRLTKALDDEDFGEAISADSVMTGVWR</sequence>
<keyword evidence="4" id="KW-1185">Reference proteome</keyword>
<dbReference type="InterPro" id="IPR052835">
    <property type="entry name" value="Nepro"/>
</dbReference>
<dbReference type="AlphaFoldDB" id="A0A0D2WYT7"/>
<dbReference type="EMBL" id="KE346377">
    <property type="protein sequence ID" value="KJE98233.1"/>
    <property type="molecule type" value="Genomic_DNA"/>
</dbReference>